<dbReference type="SUPFAM" id="SSF52402">
    <property type="entry name" value="Adenine nucleotide alpha hydrolases-like"/>
    <property type="match status" value="1"/>
</dbReference>
<dbReference type="Gene3D" id="3.40.50.620">
    <property type="entry name" value="HUPs"/>
    <property type="match status" value="1"/>
</dbReference>
<name>A0A9E2BJD9_PSYF1</name>
<dbReference type="PANTHER" id="PTHR12196:SF2">
    <property type="entry name" value="DIPHTHINE--AMMONIA LIGASE"/>
    <property type="match status" value="1"/>
</dbReference>
<dbReference type="Proteomes" id="UP000811545">
    <property type="component" value="Unassembled WGS sequence"/>
</dbReference>
<organism evidence="2 3">
    <name type="scientific">Psychracetigena formicireducens</name>
    <dbReference type="NCBI Taxonomy" id="2986056"/>
    <lineage>
        <taxon>Bacteria</taxon>
        <taxon>Bacillati</taxon>
        <taxon>Candidatus Lithacetigenota</taxon>
        <taxon>Candidatus Psychracetigena</taxon>
    </lineage>
</organism>
<evidence type="ECO:0000259" key="1">
    <source>
        <dbReference type="Pfam" id="PF01902"/>
    </source>
</evidence>
<feature type="domain" description="Diphthamide synthase" evidence="1">
    <location>
        <begin position="5"/>
        <end position="214"/>
    </location>
</feature>
<dbReference type="CDD" id="cd01994">
    <property type="entry name" value="AANH_PF0828-like"/>
    <property type="match status" value="1"/>
</dbReference>
<dbReference type="AlphaFoldDB" id="A0A9E2BJD9"/>
<evidence type="ECO:0000313" key="3">
    <source>
        <dbReference type="Proteomes" id="UP000811545"/>
    </source>
</evidence>
<dbReference type="Pfam" id="PF01902">
    <property type="entry name" value="Diphthami_syn_2"/>
    <property type="match status" value="1"/>
</dbReference>
<dbReference type="PANTHER" id="PTHR12196">
    <property type="entry name" value="DOMAIN OF UNKNOWN FUNCTION 71 DUF71 -CONTAINING PROTEIN"/>
    <property type="match status" value="1"/>
</dbReference>
<dbReference type="NCBIfam" id="TIGR00290">
    <property type="entry name" value="MJ0570_dom"/>
    <property type="match status" value="1"/>
</dbReference>
<evidence type="ECO:0000313" key="2">
    <source>
        <dbReference type="EMBL" id="MBT9144174.1"/>
    </source>
</evidence>
<dbReference type="PIRSF" id="PIRSF039123">
    <property type="entry name" value="Diphthamide_synthase"/>
    <property type="match status" value="1"/>
</dbReference>
<comment type="caution">
    <text evidence="2">The sequence shown here is derived from an EMBL/GenBank/DDBJ whole genome shotgun (WGS) entry which is preliminary data.</text>
</comment>
<proteinExistence type="predicted"/>
<dbReference type="InterPro" id="IPR014729">
    <property type="entry name" value="Rossmann-like_a/b/a_fold"/>
</dbReference>
<dbReference type="GO" id="GO:0017178">
    <property type="term" value="F:diphthine-ammonia ligase activity"/>
    <property type="evidence" value="ECO:0007669"/>
    <property type="project" value="TreeGrafter"/>
</dbReference>
<reference evidence="2 3" key="1">
    <citation type="journal article" date="2021" name="bioRxiv">
        <title>Unique metabolic strategies in Hadean analogues reveal hints for primordial physiology.</title>
        <authorList>
            <person name="Nobu M.K."/>
            <person name="Nakai R."/>
            <person name="Tamazawa S."/>
            <person name="Mori H."/>
            <person name="Toyoda A."/>
            <person name="Ijiri A."/>
            <person name="Suzuki S."/>
            <person name="Kurokawa K."/>
            <person name="Kamagata Y."/>
            <person name="Tamaki H."/>
        </authorList>
    </citation>
    <scope>NUCLEOTIDE SEQUENCE [LARGE SCALE GENOMIC DNA]</scope>
    <source>
        <strain evidence="2">BS525</strain>
    </source>
</reference>
<dbReference type="InterPro" id="IPR030662">
    <property type="entry name" value="DPH6/MJ0570"/>
</dbReference>
<dbReference type="Gene3D" id="3.90.1490.10">
    <property type="entry name" value="putative n-type atp pyrophosphatase, domain 2"/>
    <property type="match status" value="1"/>
</dbReference>
<accession>A0A9E2BJD9</accession>
<dbReference type="EMBL" id="QLTW01000001">
    <property type="protein sequence ID" value="MBT9144174.1"/>
    <property type="molecule type" value="Genomic_DNA"/>
</dbReference>
<dbReference type="GO" id="GO:0017183">
    <property type="term" value="P:protein histidyl modification to diphthamide"/>
    <property type="evidence" value="ECO:0007669"/>
    <property type="project" value="TreeGrafter"/>
</dbReference>
<dbReference type="InterPro" id="IPR002761">
    <property type="entry name" value="Diphthami_syn_dom"/>
</dbReference>
<gene>
    <name evidence="2" type="ORF">DDT42_00006</name>
</gene>
<protein>
    <recommendedName>
        <fullName evidence="1">Diphthamide synthase domain-containing protein</fullName>
    </recommendedName>
</protein>
<sequence>MGGIKAFCCWSGGKESSLSFYKARKSGINSTYLLNMVSEDGEYSRSHGIYSDLLRLQAEAIGIPILQRRTTWEDYEEVFKEAVSYLKQERIQAGIFGDIDLQEHRDWVERVCKESNIKSKLPLWKWKREELLEEFIQIGFKAVVVATQSDSLSKEWLGREIDEEFVADLKEMKVDLCGERGEYHTFVYDGPIFSRPVRFMLGKKIQRGKNHFLELIPNRKS</sequence>